<gene>
    <name evidence="1" type="ORF">HMPREF9454_00410</name>
</gene>
<dbReference type="Proteomes" id="UP000005963">
    <property type="component" value="Unassembled WGS sequence"/>
</dbReference>
<name>A0ABP2NME7_9FIRM</name>
<sequence length="268" mass="32141">MEKYTAGFSGTLTLKEYPSEQSANALFTCMRDIRFLKDILKRKKIYPRYYKEDIEYLHLPGLSGIAYPMKCFCDIFLNKLEKHMDKYGEYGIALTKEWGLTNKIQPIQYINENSFLYTSIQKLYENRHDPNNKLDYQDLFHNILGFIKPISGKMPKDDGVVTKNFHDEKEWRYIPEISPRARNYFPFIEESYIIDNSTFLNQKSNEFFIKDKYGLKITDKDIKYIIISKEEEREPFIDFILKECRFSRKEKYNLISKLIIFNEMKGDW</sequence>
<protein>
    <submittedName>
        <fullName evidence="1">Uncharacterized protein</fullName>
    </submittedName>
</protein>
<dbReference type="EMBL" id="ADMB01000020">
    <property type="protein sequence ID" value="EHR38812.1"/>
    <property type="molecule type" value="Genomic_DNA"/>
</dbReference>
<proteinExistence type="predicted"/>
<reference evidence="1 2" key="1">
    <citation type="submission" date="2012-01" db="EMBL/GenBank/DDBJ databases">
        <title>The Genome Sequence of Megamonas funiformis YIT 11815.</title>
        <authorList>
            <consortium name="The Broad Institute Genome Sequencing Platform"/>
            <person name="Earl A."/>
            <person name="Ward D."/>
            <person name="Feldgarden M."/>
            <person name="Gevers D."/>
            <person name="Morotomi M."/>
            <person name="Young S.K."/>
            <person name="Zeng Q."/>
            <person name="Gargeya S."/>
            <person name="Fitzgerald M."/>
            <person name="Haas B."/>
            <person name="Abouelleil A."/>
            <person name="Alvarado L."/>
            <person name="Arachchi H.M."/>
            <person name="Berlin A."/>
            <person name="Chapman S.B."/>
            <person name="Gearin G."/>
            <person name="Goldberg J."/>
            <person name="Griggs A."/>
            <person name="Gujja S."/>
            <person name="Hansen M."/>
            <person name="Heiman D."/>
            <person name="Howarth C."/>
            <person name="Larimer J."/>
            <person name="Lui A."/>
            <person name="MacDonald P.J.P."/>
            <person name="McCowen C."/>
            <person name="Montmayeur A."/>
            <person name="Murphy C."/>
            <person name="Neiman D."/>
            <person name="Pearson M."/>
            <person name="Priest M."/>
            <person name="Roberts A."/>
            <person name="Saif S."/>
            <person name="Shea T."/>
            <person name="Sisk P."/>
            <person name="Stolte C."/>
            <person name="Sykes S."/>
            <person name="Wortman J."/>
            <person name="Nusbaum C."/>
            <person name="Birren B."/>
        </authorList>
    </citation>
    <scope>NUCLEOTIDE SEQUENCE [LARGE SCALE GENOMIC DNA]</scope>
    <source>
        <strain evidence="1 2">YIT 11815</strain>
    </source>
</reference>
<keyword evidence="2" id="KW-1185">Reference proteome</keyword>
<dbReference type="Pfam" id="PF10899">
    <property type="entry name" value="AbiGi"/>
    <property type="match status" value="1"/>
</dbReference>
<evidence type="ECO:0000313" key="2">
    <source>
        <dbReference type="Proteomes" id="UP000005963"/>
    </source>
</evidence>
<accession>A0ABP2NME7</accession>
<comment type="caution">
    <text evidence="1">The sequence shown here is derived from an EMBL/GenBank/DDBJ whole genome shotgun (WGS) entry which is preliminary data.</text>
</comment>
<dbReference type="InterPro" id="IPR021223">
    <property type="entry name" value="AbiGi"/>
</dbReference>
<dbReference type="GeneID" id="62778882"/>
<evidence type="ECO:0000313" key="1">
    <source>
        <dbReference type="EMBL" id="EHR38812.1"/>
    </source>
</evidence>
<organism evidence="1 2">
    <name type="scientific">Megamonas funiformis YIT 11815</name>
    <dbReference type="NCBI Taxonomy" id="742816"/>
    <lineage>
        <taxon>Bacteria</taxon>
        <taxon>Bacillati</taxon>
        <taxon>Bacillota</taxon>
        <taxon>Negativicutes</taxon>
        <taxon>Selenomonadales</taxon>
        <taxon>Selenomonadaceae</taxon>
        <taxon>Megamonas</taxon>
    </lineage>
</organism>
<dbReference type="RefSeq" id="WP_008537612.1">
    <property type="nucleotide sequence ID" value="NZ_JH601090.1"/>
</dbReference>